<organism evidence="2 3">
    <name type="scientific">Acaulospora morrowiae</name>
    <dbReference type="NCBI Taxonomy" id="94023"/>
    <lineage>
        <taxon>Eukaryota</taxon>
        <taxon>Fungi</taxon>
        <taxon>Fungi incertae sedis</taxon>
        <taxon>Mucoromycota</taxon>
        <taxon>Glomeromycotina</taxon>
        <taxon>Glomeromycetes</taxon>
        <taxon>Diversisporales</taxon>
        <taxon>Acaulosporaceae</taxon>
        <taxon>Acaulospora</taxon>
    </lineage>
</organism>
<dbReference type="PANTHER" id="PTHR16092">
    <property type="entry name" value="SEC3/SYNTAXIN-RELATED"/>
    <property type="match status" value="1"/>
</dbReference>
<feature type="non-terminal residue" evidence="2">
    <location>
        <position position="89"/>
    </location>
</feature>
<dbReference type="GO" id="GO:0000145">
    <property type="term" value="C:exocyst"/>
    <property type="evidence" value="ECO:0007669"/>
    <property type="project" value="TreeGrafter"/>
</dbReference>
<name>A0A9N9NXV7_9GLOM</name>
<evidence type="ECO:0000259" key="1">
    <source>
        <dbReference type="SMART" id="SM01313"/>
    </source>
</evidence>
<dbReference type="GO" id="GO:0005886">
    <property type="term" value="C:plasma membrane"/>
    <property type="evidence" value="ECO:0007669"/>
    <property type="project" value="TreeGrafter"/>
</dbReference>
<dbReference type="PANTHER" id="PTHR16092:SF14">
    <property type="entry name" value="EXOCYST COMPLEX COMPONENT 1 ISOFORM X1"/>
    <property type="match status" value="1"/>
</dbReference>
<keyword evidence="3" id="KW-1185">Reference proteome</keyword>
<dbReference type="EMBL" id="CAJVPV010054860">
    <property type="protein sequence ID" value="CAG8783713.1"/>
    <property type="molecule type" value="Genomic_DNA"/>
</dbReference>
<dbReference type="Pfam" id="PF15277">
    <property type="entry name" value="Sec3-PIP2_bind"/>
    <property type="match status" value="1"/>
</dbReference>
<comment type="caution">
    <text evidence="2">The sequence shown here is derived from an EMBL/GenBank/DDBJ whole genome shotgun (WGS) entry which is preliminary data.</text>
</comment>
<evidence type="ECO:0000313" key="3">
    <source>
        <dbReference type="Proteomes" id="UP000789342"/>
    </source>
</evidence>
<dbReference type="InterPro" id="IPR028258">
    <property type="entry name" value="Sec3-PIP2_bind"/>
</dbReference>
<dbReference type="SMART" id="SM01313">
    <property type="entry name" value="Sec3-PIP2_bind"/>
    <property type="match status" value="1"/>
</dbReference>
<proteinExistence type="predicted"/>
<dbReference type="GO" id="GO:0006893">
    <property type="term" value="P:Golgi to plasma membrane transport"/>
    <property type="evidence" value="ECO:0007669"/>
    <property type="project" value="TreeGrafter"/>
</dbReference>
<dbReference type="OrthoDB" id="2254937at2759"/>
<dbReference type="Gene3D" id="2.30.29.90">
    <property type="match status" value="1"/>
</dbReference>
<feature type="domain" description="Exocyst complex component Sec3 PIP2-binding N-terminal" evidence="1">
    <location>
        <begin position="1"/>
        <end position="73"/>
    </location>
</feature>
<gene>
    <name evidence="2" type="ORF">AMORRO_LOCUS17535</name>
</gene>
<accession>A0A9N9NXV7</accession>
<evidence type="ECO:0000313" key="2">
    <source>
        <dbReference type="EMBL" id="CAG8783713.1"/>
    </source>
</evidence>
<dbReference type="AlphaFoldDB" id="A0A9N9NXV7"/>
<sequence length="89" mass="10281">KPNGKLCLHKSKRNANNTFSIGKTWSLEEIRCIEVLDSVAFVITMSKPYCWTADKQRERTAFLTTLLKVYKKNTNRLPKLINFEDSSIS</sequence>
<dbReference type="GO" id="GO:0005546">
    <property type="term" value="F:phosphatidylinositol-4,5-bisphosphate binding"/>
    <property type="evidence" value="ECO:0007669"/>
    <property type="project" value="TreeGrafter"/>
</dbReference>
<feature type="non-terminal residue" evidence="2">
    <location>
        <position position="1"/>
    </location>
</feature>
<reference evidence="2" key="1">
    <citation type="submission" date="2021-06" db="EMBL/GenBank/DDBJ databases">
        <authorList>
            <person name="Kallberg Y."/>
            <person name="Tangrot J."/>
            <person name="Rosling A."/>
        </authorList>
    </citation>
    <scope>NUCLEOTIDE SEQUENCE</scope>
    <source>
        <strain evidence="2">CL551</strain>
    </source>
</reference>
<protein>
    <submittedName>
        <fullName evidence="2">16098_t:CDS:1</fullName>
    </submittedName>
</protein>
<dbReference type="Proteomes" id="UP000789342">
    <property type="component" value="Unassembled WGS sequence"/>
</dbReference>
<dbReference type="GO" id="GO:0006887">
    <property type="term" value="P:exocytosis"/>
    <property type="evidence" value="ECO:0007669"/>
    <property type="project" value="TreeGrafter"/>
</dbReference>